<keyword evidence="9" id="KW-1185">Reference proteome</keyword>
<dbReference type="GO" id="GO:0019346">
    <property type="term" value="P:transsulfuration"/>
    <property type="evidence" value="ECO:0007669"/>
    <property type="project" value="InterPro"/>
</dbReference>
<dbReference type="RefSeq" id="WP_115303401.1">
    <property type="nucleotide sequence ID" value="NZ_CAAAHO010000002.1"/>
</dbReference>
<dbReference type="GO" id="GO:0019450">
    <property type="term" value="P:L-cysteine catabolic process to pyruvate"/>
    <property type="evidence" value="ECO:0007669"/>
    <property type="project" value="TreeGrafter"/>
</dbReference>
<dbReference type="InterPro" id="IPR015424">
    <property type="entry name" value="PyrdxlP-dep_Trfase"/>
</dbReference>
<evidence type="ECO:0000256" key="4">
    <source>
        <dbReference type="ARBA" id="ARBA00023239"/>
    </source>
</evidence>
<proteinExistence type="inferred from homology"/>
<dbReference type="PIRSF" id="PIRSF001434">
    <property type="entry name" value="CGS"/>
    <property type="match status" value="1"/>
</dbReference>
<dbReference type="InterPro" id="IPR000277">
    <property type="entry name" value="Cys/Met-Metab_PyrdxlP-dep_enz"/>
</dbReference>
<dbReference type="AlphaFoldDB" id="A0A378I4Y5"/>
<comment type="catalytic activity">
    <reaction evidence="5">
        <text>L,L-cystathionine + H2O = L-homocysteine + pyruvate + NH4(+)</text>
        <dbReference type="Rhea" id="RHEA:13965"/>
        <dbReference type="ChEBI" id="CHEBI:15361"/>
        <dbReference type="ChEBI" id="CHEBI:15377"/>
        <dbReference type="ChEBI" id="CHEBI:28938"/>
        <dbReference type="ChEBI" id="CHEBI:58161"/>
        <dbReference type="ChEBI" id="CHEBI:58199"/>
    </reaction>
</comment>
<evidence type="ECO:0000256" key="3">
    <source>
        <dbReference type="ARBA" id="ARBA00022898"/>
    </source>
</evidence>
<comment type="similarity">
    <text evidence="2 7">Belongs to the trans-sulfuration enzymes family.</text>
</comment>
<evidence type="ECO:0000256" key="1">
    <source>
        <dbReference type="ARBA" id="ARBA00001933"/>
    </source>
</evidence>
<dbReference type="EC" id="4.4.1.8" evidence="8"/>
<dbReference type="GO" id="GO:0047804">
    <property type="term" value="F:cysteine-S-conjugate beta-lyase activity"/>
    <property type="evidence" value="ECO:0007669"/>
    <property type="project" value="InterPro"/>
</dbReference>
<dbReference type="FunFam" id="3.40.640.10:FF:000046">
    <property type="entry name" value="Cystathionine gamma-lyase"/>
    <property type="match status" value="1"/>
</dbReference>
<dbReference type="SUPFAM" id="SSF53383">
    <property type="entry name" value="PLP-dependent transferases"/>
    <property type="match status" value="1"/>
</dbReference>
<keyword evidence="4 8" id="KW-0456">Lyase</keyword>
<evidence type="ECO:0000256" key="5">
    <source>
        <dbReference type="ARBA" id="ARBA00047517"/>
    </source>
</evidence>
<dbReference type="Gene3D" id="3.40.640.10">
    <property type="entry name" value="Type I PLP-dependent aspartate aminotransferase-like (Major domain)"/>
    <property type="match status" value="1"/>
</dbReference>
<sequence>MKKTNATHFILSGHLSLDECRFVNPPVYRGSTVLFKDYDEMHEGKTKHIYGRWSTPTSDIFCEALAELEQGLAAIVTCSGLAAITTCILALVNHDNHIIINQTCYPSLMRFLNEFKNKINLEIDIISAQELACIDNYLKPNTKFVYLDIPGTFCYEIPDVALVKKQIGSIPLIVDNTWATPYFFNPLTLGADIVIHSTSKYIAGHSDSIMGSIVFKDENLYDNVLNTSRLLGQYAGADDLAIAYRGLKTLPVRMNQHYQHALHAADWLTQQSQVEAVFYPPLPASHNHALWQKQFHGGSGLLCFLLKDDKKVSQLLNQLQLFRLGFGWGGYESLATSMIVTQGPWQDRQLIRLNIGLEDKADIMRDLQTALSM</sequence>
<dbReference type="EMBL" id="UGNV01000001">
    <property type="protein sequence ID" value="STX29731.1"/>
    <property type="molecule type" value="Genomic_DNA"/>
</dbReference>
<feature type="modified residue" description="N6-(pyridoxal phosphate)lysine" evidence="6">
    <location>
        <position position="200"/>
    </location>
</feature>
<evidence type="ECO:0000256" key="2">
    <source>
        <dbReference type="ARBA" id="ARBA00009077"/>
    </source>
</evidence>
<dbReference type="InterPro" id="IPR015421">
    <property type="entry name" value="PyrdxlP-dep_Trfase_major"/>
</dbReference>
<dbReference type="InterPro" id="IPR015422">
    <property type="entry name" value="PyrdxlP-dep_Trfase_small"/>
</dbReference>
<dbReference type="Gene3D" id="3.90.1150.10">
    <property type="entry name" value="Aspartate Aminotransferase, domain 1"/>
    <property type="match status" value="1"/>
</dbReference>
<dbReference type="InterPro" id="IPR006233">
    <property type="entry name" value="Cys_b_lyase_bac"/>
</dbReference>
<protein>
    <submittedName>
        <fullName evidence="8">Cystathionine beta-lyase</fullName>
        <ecNumber evidence="8">4.4.1.8</ecNumber>
    </submittedName>
</protein>
<keyword evidence="3 6" id="KW-0663">Pyridoxal phosphate</keyword>
<evidence type="ECO:0000313" key="8">
    <source>
        <dbReference type="EMBL" id="STX29731.1"/>
    </source>
</evidence>
<accession>A0A378I4Y5</accession>
<dbReference type="Proteomes" id="UP000254968">
    <property type="component" value="Unassembled WGS sequence"/>
</dbReference>
<gene>
    <name evidence="8" type="primary">metC_2</name>
    <name evidence="8" type="ORF">NCTC13315_02283</name>
</gene>
<reference evidence="8 9" key="1">
    <citation type="submission" date="2018-06" db="EMBL/GenBank/DDBJ databases">
        <authorList>
            <consortium name="Pathogen Informatics"/>
            <person name="Doyle S."/>
        </authorList>
    </citation>
    <scope>NUCLEOTIDE SEQUENCE [LARGE SCALE GENOMIC DNA]</scope>
    <source>
        <strain evidence="8 9">NCTC13315</strain>
    </source>
</reference>
<evidence type="ECO:0000256" key="6">
    <source>
        <dbReference type="PIRSR" id="PIRSR001434-2"/>
    </source>
</evidence>
<evidence type="ECO:0000313" key="9">
    <source>
        <dbReference type="Proteomes" id="UP000254968"/>
    </source>
</evidence>
<dbReference type="GO" id="GO:0030170">
    <property type="term" value="F:pyridoxal phosphate binding"/>
    <property type="evidence" value="ECO:0007669"/>
    <property type="project" value="InterPro"/>
</dbReference>
<comment type="cofactor">
    <cofactor evidence="1 7">
        <name>pyridoxal 5'-phosphate</name>
        <dbReference type="ChEBI" id="CHEBI:597326"/>
    </cofactor>
</comment>
<dbReference type="PANTHER" id="PTHR43500:SF1">
    <property type="entry name" value="CYSTATHIONINE BETA-LYASE-RELATED"/>
    <property type="match status" value="1"/>
</dbReference>
<dbReference type="OrthoDB" id="9805807at2"/>
<evidence type="ECO:0000256" key="7">
    <source>
        <dbReference type="RuleBase" id="RU362118"/>
    </source>
</evidence>
<dbReference type="PANTHER" id="PTHR43500">
    <property type="entry name" value="CYSTATHIONINE BETA-LYASE-RELATED"/>
    <property type="match status" value="1"/>
</dbReference>
<organism evidence="8 9">
    <name type="scientific">Legionella beliardensis</name>
    <dbReference type="NCBI Taxonomy" id="91822"/>
    <lineage>
        <taxon>Bacteria</taxon>
        <taxon>Pseudomonadati</taxon>
        <taxon>Pseudomonadota</taxon>
        <taxon>Gammaproteobacteria</taxon>
        <taxon>Legionellales</taxon>
        <taxon>Legionellaceae</taxon>
        <taxon>Legionella</taxon>
    </lineage>
</organism>
<name>A0A378I4Y5_9GAMM</name>
<dbReference type="Pfam" id="PF01053">
    <property type="entry name" value="Cys_Met_Meta_PP"/>
    <property type="match status" value="1"/>
</dbReference>